<evidence type="ECO:0000256" key="3">
    <source>
        <dbReference type="SAM" id="Phobius"/>
    </source>
</evidence>
<reference evidence="5" key="3">
    <citation type="submission" date="2025-08" db="UniProtKB">
        <authorList>
            <consortium name="Ensembl"/>
        </authorList>
    </citation>
    <scope>IDENTIFICATION</scope>
</reference>
<dbReference type="InterPro" id="IPR007110">
    <property type="entry name" value="Ig-like_dom"/>
</dbReference>
<dbReference type="Pfam" id="PF13927">
    <property type="entry name" value="Ig_3"/>
    <property type="match status" value="1"/>
</dbReference>
<evidence type="ECO:0000313" key="5">
    <source>
        <dbReference type="Ensembl" id="ENSAMXP00000008268.2"/>
    </source>
</evidence>
<dbReference type="Pfam" id="PF13895">
    <property type="entry name" value="Ig_2"/>
    <property type="match status" value="1"/>
</dbReference>
<dbReference type="AlphaFoldDB" id="W5KL06"/>
<dbReference type="InterPro" id="IPR003598">
    <property type="entry name" value="Ig_sub2"/>
</dbReference>
<feature type="domain" description="Ig-like" evidence="4">
    <location>
        <begin position="191"/>
        <end position="270"/>
    </location>
</feature>
<dbReference type="PANTHER" id="PTHR11481">
    <property type="entry name" value="IMMUNOGLOBULIN FC RECEPTOR"/>
    <property type="match status" value="1"/>
</dbReference>
<reference evidence="6" key="1">
    <citation type="submission" date="2013-03" db="EMBL/GenBank/DDBJ databases">
        <authorList>
            <person name="Jeffery W."/>
            <person name="Warren W."/>
            <person name="Wilson R.K."/>
        </authorList>
    </citation>
    <scope>NUCLEOTIDE SEQUENCE</scope>
    <source>
        <strain evidence="6">female</strain>
    </source>
</reference>
<dbReference type="Ensembl" id="ENSAMXT00000008268.2">
    <property type="protein sequence ID" value="ENSAMXP00000008268.2"/>
    <property type="gene ID" value="ENSAMXG00000008048.2"/>
</dbReference>
<keyword evidence="2" id="KW-1015">Disulfide bond</keyword>
<reference evidence="6" key="2">
    <citation type="journal article" date="2014" name="Nat. Commun.">
        <title>The cavefish genome reveals candidate genes for eye loss.</title>
        <authorList>
            <person name="McGaugh S.E."/>
            <person name="Gross J.B."/>
            <person name="Aken B."/>
            <person name="Blin M."/>
            <person name="Borowsky R."/>
            <person name="Chalopin D."/>
            <person name="Hinaux H."/>
            <person name="Jeffery W.R."/>
            <person name="Keene A."/>
            <person name="Ma L."/>
            <person name="Minx P."/>
            <person name="Murphy D."/>
            <person name="O'Quin K.E."/>
            <person name="Retaux S."/>
            <person name="Rohner N."/>
            <person name="Searle S.M."/>
            <person name="Stahl B.A."/>
            <person name="Tabin C."/>
            <person name="Volff J.N."/>
            <person name="Yoshizawa M."/>
            <person name="Warren W.C."/>
        </authorList>
    </citation>
    <scope>NUCLEOTIDE SEQUENCE [LARGE SCALE GENOMIC DNA]</scope>
    <source>
        <strain evidence="6">female</strain>
    </source>
</reference>
<dbReference type="PROSITE" id="PS50835">
    <property type="entry name" value="IG_LIKE"/>
    <property type="match status" value="2"/>
</dbReference>
<dbReference type="InterPro" id="IPR050488">
    <property type="entry name" value="Ig_Fc_receptor"/>
</dbReference>
<dbReference type="Gene3D" id="2.60.40.10">
    <property type="entry name" value="Immunoglobulins"/>
    <property type="match status" value="3"/>
</dbReference>
<dbReference type="GO" id="GO:0007166">
    <property type="term" value="P:cell surface receptor signaling pathway"/>
    <property type="evidence" value="ECO:0007669"/>
    <property type="project" value="TreeGrafter"/>
</dbReference>
<evidence type="ECO:0000313" key="6">
    <source>
        <dbReference type="Proteomes" id="UP000018467"/>
    </source>
</evidence>
<dbReference type="SMART" id="SM00409">
    <property type="entry name" value="IG"/>
    <property type="match status" value="3"/>
</dbReference>
<dbReference type="PANTHER" id="PTHR11481:SF64">
    <property type="entry name" value="FC RECEPTOR-LIKE PROTEIN 4"/>
    <property type="match status" value="1"/>
</dbReference>
<sequence length="321" mass="35116">NSEATAVLSVSPQNWLTEGDSVTLSCEVRDSSTGWNFSWYRDNDKLLSDSSRGFGGYYTLSSAALNNTGVYMCRAERGEPAYHTQYSKPQLLWITASSSPVSLIVSPSRSQHFSSGTLSLICEEQSNSTGWRVRRYSLSESKVSDCLSGWGSVTGSTCNISYLYTSHTGVYWCESKSGEKSSAVNITLQEGDVILESPVHPVTEGYPLTLHCVYVYTKSSDLTADFYKDGLLLQTQTTGEMIIPTVSKSDEGLYHCKIPEKGESPQSWISVRGVSASGAPFSVLHLLSFLMTGSPYLLSTIILGVKYYRARGKISSCDDFG</sequence>
<organism evidence="5 6">
    <name type="scientific">Astyanax mexicanus</name>
    <name type="common">Blind cave fish</name>
    <name type="synonym">Astyanax fasciatus mexicanus</name>
    <dbReference type="NCBI Taxonomy" id="7994"/>
    <lineage>
        <taxon>Eukaryota</taxon>
        <taxon>Metazoa</taxon>
        <taxon>Chordata</taxon>
        <taxon>Craniata</taxon>
        <taxon>Vertebrata</taxon>
        <taxon>Euteleostomi</taxon>
        <taxon>Actinopterygii</taxon>
        <taxon>Neopterygii</taxon>
        <taxon>Teleostei</taxon>
        <taxon>Ostariophysi</taxon>
        <taxon>Characiformes</taxon>
        <taxon>Characoidei</taxon>
        <taxon>Acestrorhamphidae</taxon>
        <taxon>Acestrorhamphinae</taxon>
        <taxon>Astyanax</taxon>
    </lineage>
</organism>
<keyword evidence="3" id="KW-0812">Transmembrane</keyword>
<evidence type="ECO:0000256" key="1">
    <source>
        <dbReference type="ARBA" id="ARBA00022729"/>
    </source>
</evidence>
<dbReference type="GO" id="GO:0004888">
    <property type="term" value="F:transmembrane signaling receptor activity"/>
    <property type="evidence" value="ECO:0007669"/>
    <property type="project" value="TreeGrafter"/>
</dbReference>
<evidence type="ECO:0000256" key="2">
    <source>
        <dbReference type="ARBA" id="ARBA00023157"/>
    </source>
</evidence>
<protein>
    <recommendedName>
        <fullName evidence="4">Ig-like domain-containing protein</fullName>
    </recommendedName>
</protein>
<dbReference type="SUPFAM" id="SSF48726">
    <property type="entry name" value="Immunoglobulin"/>
    <property type="match status" value="2"/>
</dbReference>
<dbReference type="InterPro" id="IPR036179">
    <property type="entry name" value="Ig-like_dom_sf"/>
</dbReference>
<keyword evidence="6" id="KW-1185">Reference proteome</keyword>
<dbReference type="Bgee" id="ENSAMXG00000008048">
    <property type="expression patterns" value="Expressed in bone element"/>
</dbReference>
<dbReference type="GeneTree" id="ENSGT00940000163711"/>
<dbReference type="SMART" id="SM00408">
    <property type="entry name" value="IGc2"/>
    <property type="match status" value="2"/>
</dbReference>
<feature type="domain" description="Ig-like" evidence="4">
    <location>
        <begin position="5"/>
        <end position="87"/>
    </location>
</feature>
<accession>W5KL06</accession>
<dbReference type="eggNOG" id="ENOG502QQ6U">
    <property type="taxonomic scope" value="Eukaryota"/>
</dbReference>
<dbReference type="GO" id="GO:0006955">
    <property type="term" value="P:immune response"/>
    <property type="evidence" value="ECO:0007669"/>
    <property type="project" value="TreeGrafter"/>
</dbReference>
<keyword evidence="3" id="KW-0472">Membrane</keyword>
<proteinExistence type="predicted"/>
<feature type="transmembrane region" description="Helical" evidence="3">
    <location>
        <begin position="283"/>
        <end position="305"/>
    </location>
</feature>
<keyword evidence="3" id="KW-1133">Transmembrane helix</keyword>
<dbReference type="InterPro" id="IPR003599">
    <property type="entry name" value="Ig_sub"/>
</dbReference>
<dbReference type="Proteomes" id="UP000018467">
    <property type="component" value="Unassembled WGS sequence"/>
</dbReference>
<keyword evidence="1" id="KW-0732">Signal</keyword>
<dbReference type="STRING" id="7994.ENSAMXP00000008268"/>
<dbReference type="InParanoid" id="W5KL06"/>
<dbReference type="HOGENOM" id="CLU_027317_1_1_1"/>
<name>W5KL06_ASTMX</name>
<evidence type="ECO:0000259" key="4">
    <source>
        <dbReference type="PROSITE" id="PS50835"/>
    </source>
</evidence>
<dbReference type="InterPro" id="IPR013783">
    <property type="entry name" value="Ig-like_fold"/>
</dbReference>
<dbReference type="GO" id="GO:0009897">
    <property type="term" value="C:external side of plasma membrane"/>
    <property type="evidence" value="ECO:0007669"/>
    <property type="project" value="TreeGrafter"/>
</dbReference>
<reference evidence="5" key="4">
    <citation type="submission" date="2025-09" db="UniProtKB">
        <authorList>
            <consortium name="Ensembl"/>
        </authorList>
    </citation>
    <scope>IDENTIFICATION</scope>
</reference>